<dbReference type="RefSeq" id="WP_185053416.1">
    <property type="nucleotide sequence ID" value="NZ_BAABIX010000011.1"/>
</dbReference>
<dbReference type="Proteomes" id="UP000578449">
    <property type="component" value="Unassembled WGS sequence"/>
</dbReference>
<proteinExistence type="predicted"/>
<keyword evidence="5" id="KW-1185">Reference proteome</keyword>
<dbReference type="InterPro" id="IPR050515">
    <property type="entry name" value="Beta-lactam/transpept"/>
</dbReference>
<dbReference type="InterPro" id="IPR001460">
    <property type="entry name" value="PCN-bd_Tpept"/>
</dbReference>
<evidence type="ECO:0000259" key="2">
    <source>
        <dbReference type="Pfam" id="PF00905"/>
    </source>
</evidence>
<dbReference type="GO" id="GO:0071555">
    <property type="term" value="P:cell wall organization"/>
    <property type="evidence" value="ECO:0007669"/>
    <property type="project" value="TreeGrafter"/>
</dbReference>
<feature type="region of interest" description="Disordered" evidence="1">
    <location>
        <begin position="449"/>
        <end position="474"/>
    </location>
</feature>
<dbReference type="EMBL" id="JACHGN010000014">
    <property type="protein sequence ID" value="MBB5136553.1"/>
    <property type="molecule type" value="Genomic_DNA"/>
</dbReference>
<name>A0A840PF38_9ACTN</name>
<dbReference type="Gene3D" id="3.90.1310.10">
    <property type="entry name" value="Penicillin-binding protein 2a (Domain 2)"/>
    <property type="match status" value="1"/>
</dbReference>
<comment type="caution">
    <text evidence="4">The sequence shown here is derived from an EMBL/GenBank/DDBJ whole genome shotgun (WGS) entry which is preliminary data.</text>
</comment>
<dbReference type="Gene3D" id="3.40.710.10">
    <property type="entry name" value="DD-peptidase/beta-lactamase superfamily"/>
    <property type="match status" value="1"/>
</dbReference>
<feature type="domain" description="Penicillin-binding protein transpeptidase" evidence="2">
    <location>
        <begin position="239"/>
        <end position="513"/>
    </location>
</feature>
<dbReference type="InterPro" id="IPR007887">
    <property type="entry name" value="MecA_N"/>
</dbReference>
<dbReference type="GO" id="GO:0071972">
    <property type="term" value="F:peptidoglycan L,D-transpeptidase activity"/>
    <property type="evidence" value="ECO:0007669"/>
    <property type="project" value="TreeGrafter"/>
</dbReference>
<protein>
    <recommendedName>
        <fullName evidence="6">Cell division protein FtsI</fullName>
    </recommendedName>
</protein>
<organism evidence="4 5">
    <name type="scientific">Thermocatellispora tengchongensis</name>
    <dbReference type="NCBI Taxonomy" id="1073253"/>
    <lineage>
        <taxon>Bacteria</taxon>
        <taxon>Bacillati</taxon>
        <taxon>Actinomycetota</taxon>
        <taxon>Actinomycetes</taxon>
        <taxon>Streptosporangiales</taxon>
        <taxon>Streptosporangiaceae</taxon>
        <taxon>Thermocatellispora</taxon>
    </lineage>
</organism>
<evidence type="ECO:0000259" key="3">
    <source>
        <dbReference type="Pfam" id="PF05223"/>
    </source>
</evidence>
<dbReference type="SUPFAM" id="SSF56601">
    <property type="entry name" value="beta-lactamase/transpeptidase-like"/>
    <property type="match status" value="1"/>
</dbReference>
<evidence type="ECO:0000313" key="5">
    <source>
        <dbReference type="Proteomes" id="UP000578449"/>
    </source>
</evidence>
<dbReference type="PANTHER" id="PTHR30627:SF24">
    <property type="entry name" value="PENICILLIN-BINDING PROTEIN 4B"/>
    <property type="match status" value="1"/>
</dbReference>
<dbReference type="AlphaFoldDB" id="A0A840PF38"/>
<dbReference type="GO" id="GO:0046677">
    <property type="term" value="P:response to antibiotic"/>
    <property type="evidence" value="ECO:0007669"/>
    <property type="project" value="InterPro"/>
</dbReference>
<gene>
    <name evidence="4" type="ORF">HNP84_006300</name>
</gene>
<evidence type="ECO:0000256" key="1">
    <source>
        <dbReference type="SAM" id="MobiDB-lite"/>
    </source>
</evidence>
<feature type="domain" description="NTF2-like N-terminal transpeptidase" evidence="3">
    <location>
        <begin position="35"/>
        <end position="142"/>
    </location>
</feature>
<dbReference type="InterPro" id="IPR012338">
    <property type="entry name" value="Beta-lactam/transpept-like"/>
</dbReference>
<evidence type="ECO:0000313" key="4">
    <source>
        <dbReference type="EMBL" id="MBB5136553.1"/>
    </source>
</evidence>
<dbReference type="GO" id="GO:0005886">
    <property type="term" value="C:plasma membrane"/>
    <property type="evidence" value="ECO:0007669"/>
    <property type="project" value="TreeGrafter"/>
</dbReference>
<dbReference type="GO" id="GO:0008658">
    <property type="term" value="F:penicillin binding"/>
    <property type="evidence" value="ECO:0007669"/>
    <property type="project" value="InterPro"/>
</dbReference>
<evidence type="ECO:0008006" key="6">
    <source>
        <dbReference type="Google" id="ProtNLM"/>
    </source>
</evidence>
<sequence>MRARRLLVPLLVLLVAGGAGGYGWYAWWRPVSGDPARIAADYLDAWRRGDHAAMRALVAQPPADFDERHRRLARDLRVESITLTAGAPVRRGQSDAEVPVQGVRQITGVGPWPFTTTLRLGVREREWKVLWTPQTMHTALEDGGSLRLAEIKVPASELVTRSGVKMPQDNAAEPYLSELNERLNRTTSGWAVERVTPAGEVRRLIVYQPPPERKVRTTISRPIQAAAARALDGVAEPAAIVAVRASTGEVLAVADRLGGTRRAFEEVYAPGGAFTVVTAAALLADGLTQDSQVPCPKEYTPPEQRQAISTAGTPPTGTVSLARALSLRCTTTFAQQAVERLTAEQLAAQAEALGFGQALGTGVGGTCGQPPKKDAGKGALASDAIGHNTVTATPLCMALVAAAVDSGTWRPPRLVTERAARALDRVRPNEVKIPDGVLAGLRGMMRAEAAQAPSRGTRALPEGSAGHAATTEGGADGKPDAWYLGYRQDVAFAVFVKDGGAPGRAALPIASRFLRAL</sequence>
<accession>A0A840PF38</accession>
<dbReference type="PANTHER" id="PTHR30627">
    <property type="entry name" value="PEPTIDOGLYCAN D,D-TRANSPEPTIDASE"/>
    <property type="match status" value="1"/>
</dbReference>
<reference evidence="4 5" key="1">
    <citation type="submission" date="2020-08" db="EMBL/GenBank/DDBJ databases">
        <title>Genomic Encyclopedia of Type Strains, Phase IV (KMG-IV): sequencing the most valuable type-strain genomes for metagenomic binning, comparative biology and taxonomic classification.</title>
        <authorList>
            <person name="Goeker M."/>
        </authorList>
    </citation>
    <scope>NUCLEOTIDE SEQUENCE [LARGE SCALE GENOMIC DNA]</scope>
    <source>
        <strain evidence="4 5">DSM 45615</strain>
    </source>
</reference>
<dbReference type="Pfam" id="PF00905">
    <property type="entry name" value="Transpeptidase"/>
    <property type="match status" value="1"/>
</dbReference>
<dbReference type="Pfam" id="PF05223">
    <property type="entry name" value="MecA_N"/>
    <property type="match status" value="1"/>
</dbReference>